<comment type="subunit">
    <text evidence="6">HflC and HflK may interact to form a multimeric complex.</text>
</comment>
<name>A0A9D1IY09_9FIRM</name>
<comment type="caution">
    <text evidence="8">The sequence shown here is derived from an EMBL/GenBank/DDBJ whole genome shotgun (WGS) entry which is preliminary data.</text>
</comment>
<dbReference type="SUPFAM" id="SSF117892">
    <property type="entry name" value="Band 7/SPFH domain"/>
    <property type="match status" value="1"/>
</dbReference>
<evidence type="ECO:0000256" key="4">
    <source>
        <dbReference type="ARBA" id="ARBA00022989"/>
    </source>
</evidence>
<dbReference type="InterPro" id="IPR036013">
    <property type="entry name" value="Band_7/SPFH_dom_sf"/>
</dbReference>
<dbReference type="GO" id="GO:0008233">
    <property type="term" value="F:peptidase activity"/>
    <property type="evidence" value="ECO:0007669"/>
    <property type="project" value="UniProtKB-KW"/>
</dbReference>
<dbReference type="AlphaFoldDB" id="A0A9D1IY09"/>
<feature type="domain" description="Band 7" evidence="7">
    <location>
        <begin position="47"/>
        <end position="219"/>
    </location>
</feature>
<proteinExistence type="inferred from homology"/>
<dbReference type="GO" id="GO:0006508">
    <property type="term" value="P:proteolysis"/>
    <property type="evidence" value="ECO:0007669"/>
    <property type="project" value="UniProtKB-KW"/>
</dbReference>
<reference evidence="8" key="1">
    <citation type="submission" date="2020-10" db="EMBL/GenBank/DDBJ databases">
        <authorList>
            <person name="Gilroy R."/>
        </authorList>
    </citation>
    <scope>NUCLEOTIDE SEQUENCE</scope>
    <source>
        <strain evidence="8">ChiBcec15-4380</strain>
    </source>
</reference>
<dbReference type="CDD" id="cd03404">
    <property type="entry name" value="SPFH_HflK"/>
    <property type="match status" value="1"/>
</dbReference>
<dbReference type="Pfam" id="PF01145">
    <property type="entry name" value="Band_7"/>
    <property type="match status" value="1"/>
</dbReference>
<keyword evidence="8" id="KW-0645">Protease</keyword>
<dbReference type="InterPro" id="IPR050710">
    <property type="entry name" value="Band7/mec-2_domain"/>
</dbReference>
<organism evidence="8 9">
    <name type="scientific">Candidatus Avoscillospira avicola</name>
    <dbReference type="NCBI Taxonomy" id="2840706"/>
    <lineage>
        <taxon>Bacteria</taxon>
        <taxon>Bacillati</taxon>
        <taxon>Bacillota</taxon>
        <taxon>Clostridia</taxon>
        <taxon>Eubacteriales</taxon>
        <taxon>Oscillospiraceae</taxon>
        <taxon>Oscillospiraceae incertae sedis</taxon>
        <taxon>Candidatus Avoscillospira</taxon>
    </lineage>
</organism>
<evidence type="ECO:0000256" key="6">
    <source>
        <dbReference type="RuleBase" id="RU364113"/>
    </source>
</evidence>
<dbReference type="GO" id="GO:0016020">
    <property type="term" value="C:membrane"/>
    <property type="evidence" value="ECO:0007669"/>
    <property type="project" value="UniProtKB-SubCell"/>
</dbReference>
<keyword evidence="8" id="KW-0378">Hydrolase</keyword>
<evidence type="ECO:0000256" key="2">
    <source>
        <dbReference type="ARBA" id="ARBA00006971"/>
    </source>
</evidence>
<keyword evidence="4 6" id="KW-1133">Transmembrane helix</keyword>
<reference evidence="8" key="2">
    <citation type="journal article" date="2021" name="PeerJ">
        <title>Extensive microbial diversity within the chicken gut microbiome revealed by metagenomics and culture.</title>
        <authorList>
            <person name="Gilroy R."/>
            <person name="Ravi A."/>
            <person name="Getino M."/>
            <person name="Pursley I."/>
            <person name="Horton D.L."/>
            <person name="Alikhan N.F."/>
            <person name="Baker D."/>
            <person name="Gharbi K."/>
            <person name="Hall N."/>
            <person name="Watson M."/>
            <person name="Adriaenssens E.M."/>
            <person name="Foster-Nyarko E."/>
            <person name="Jarju S."/>
            <person name="Secka A."/>
            <person name="Antonio M."/>
            <person name="Oren A."/>
            <person name="Chaudhuri R.R."/>
            <person name="La Ragione R."/>
            <person name="Hildebrand F."/>
            <person name="Pallen M.J."/>
        </authorList>
    </citation>
    <scope>NUCLEOTIDE SEQUENCE</scope>
    <source>
        <strain evidence="8">ChiBcec15-4380</strain>
    </source>
</reference>
<dbReference type="PANTHER" id="PTHR43327">
    <property type="entry name" value="STOMATIN-LIKE PROTEIN 2, MITOCHONDRIAL"/>
    <property type="match status" value="1"/>
</dbReference>
<dbReference type="EMBL" id="DVHE01000060">
    <property type="protein sequence ID" value="HIR51204.1"/>
    <property type="molecule type" value="Genomic_DNA"/>
</dbReference>
<comment type="function">
    <text evidence="6">HflC and HflK could encode or regulate a protease.</text>
</comment>
<keyword evidence="3 6" id="KW-0812">Transmembrane</keyword>
<feature type="transmembrane region" description="Helical" evidence="6">
    <location>
        <begin position="28"/>
        <end position="50"/>
    </location>
</feature>
<sequence length="321" mass="35738">MDDQSYNPNGSYNYRPKPPRPSFDGKKILKIAAALVAVVVVAALALGSFYTIGEQENAVVTTLGVPQTVTTPGLHFKIPLIQQVQKVDMTIKGFALGYDVNSKESNTEESLMITKDYNFVNVDFFLEYRVTDPVKYLYNSADPVAVLKTLAQSYIRDTIGLYPVDDVITSGKNQIQGEIKDKIITRMEREDLGIQLVNLTIQDAEPPTAEVLAAFKDVENAKQGKETAVNNANKYRSEQIPAAEAQADQILQQAEADKQSRINEATGQVARFNAMYEEYQKFPGITKQRMYYEAMEELLPGLKVILTDGNGNHLNMFDFGS</sequence>
<evidence type="ECO:0000259" key="7">
    <source>
        <dbReference type="SMART" id="SM00244"/>
    </source>
</evidence>
<comment type="subcellular location">
    <subcellularLocation>
        <location evidence="1 6">Membrane</location>
    </subcellularLocation>
</comment>
<keyword evidence="5 6" id="KW-0472">Membrane</keyword>
<dbReference type="PANTHER" id="PTHR43327:SF2">
    <property type="entry name" value="MODULATOR OF FTSH PROTEASE HFLK"/>
    <property type="match status" value="1"/>
</dbReference>
<evidence type="ECO:0000256" key="3">
    <source>
        <dbReference type="ARBA" id="ARBA00022692"/>
    </source>
</evidence>
<dbReference type="NCBIfam" id="TIGR01933">
    <property type="entry name" value="hflK"/>
    <property type="match status" value="1"/>
</dbReference>
<gene>
    <name evidence="8" type="primary">hflK</name>
    <name evidence="8" type="ORF">IAA53_07950</name>
</gene>
<protein>
    <recommendedName>
        <fullName evidence="6">Protein HflK</fullName>
    </recommendedName>
</protein>
<dbReference type="Gene3D" id="3.30.479.30">
    <property type="entry name" value="Band 7 domain"/>
    <property type="match status" value="1"/>
</dbReference>
<dbReference type="SMART" id="SM00244">
    <property type="entry name" value="PHB"/>
    <property type="match status" value="1"/>
</dbReference>
<evidence type="ECO:0000313" key="8">
    <source>
        <dbReference type="EMBL" id="HIR51204.1"/>
    </source>
</evidence>
<evidence type="ECO:0000313" key="9">
    <source>
        <dbReference type="Proteomes" id="UP000824239"/>
    </source>
</evidence>
<evidence type="ECO:0000256" key="5">
    <source>
        <dbReference type="ARBA" id="ARBA00023136"/>
    </source>
</evidence>
<dbReference type="InterPro" id="IPR001107">
    <property type="entry name" value="Band_7"/>
</dbReference>
<dbReference type="Proteomes" id="UP000824239">
    <property type="component" value="Unassembled WGS sequence"/>
</dbReference>
<accession>A0A9D1IY09</accession>
<dbReference type="InterPro" id="IPR010201">
    <property type="entry name" value="HflK"/>
</dbReference>
<comment type="similarity">
    <text evidence="2 6">Belongs to the band 7/mec-2 family. HflK subfamily.</text>
</comment>
<evidence type="ECO:0000256" key="1">
    <source>
        <dbReference type="ARBA" id="ARBA00004370"/>
    </source>
</evidence>